<dbReference type="SUPFAM" id="SSF160975">
    <property type="entry name" value="AF1531-like"/>
    <property type="match status" value="1"/>
</dbReference>
<dbReference type="Gene3D" id="1.10.150.280">
    <property type="entry name" value="AF1531-like domain"/>
    <property type="match status" value="1"/>
</dbReference>
<dbReference type="InterPro" id="IPR012340">
    <property type="entry name" value="NA-bd_OB-fold"/>
</dbReference>
<organism evidence="1 2">
    <name type="scientific">Methanofollis fontis</name>
    <dbReference type="NCBI Taxonomy" id="2052832"/>
    <lineage>
        <taxon>Archaea</taxon>
        <taxon>Methanobacteriati</taxon>
        <taxon>Methanobacteriota</taxon>
        <taxon>Stenosarchaea group</taxon>
        <taxon>Methanomicrobia</taxon>
        <taxon>Methanomicrobiales</taxon>
        <taxon>Methanomicrobiaceae</taxon>
        <taxon>Methanofollis</taxon>
    </lineage>
</organism>
<gene>
    <name evidence="1" type="ORF">CUJ86_05825</name>
</gene>
<dbReference type="InterPro" id="IPR007003">
    <property type="entry name" value="DUF655"/>
</dbReference>
<sequence>MKVEKKEIYAVVVDVLLKGRADDPKPVFKREPVVQAVGRDQFKLLELIPKKNADIQIHDTVYIGDNERDQIERVKRRIGYAELTNTARLELPFAIESVVRENEGRYVDFFNRAVSITPKLHTFHLLPGIGKKLMWELLEERQKKPFESFEDISQRIKSLPSPVKLIVGRVLEELEDPEVKYRVFTAR</sequence>
<comment type="caution">
    <text evidence="1">The sequence shown here is derived from an EMBL/GenBank/DDBJ whole genome shotgun (WGS) entry which is preliminary data.</text>
</comment>
<dbReference type="EMBL" id="PGCL01000002">
    <property type="protein sequence ID" value="TAJ44809.1"/>
    <property type="molecule type" value="Genomic_DNA"/>
</dbReference>
<reference evidence="1 2" key="1">
    <citation type="submission" date="2017-11" db="EMBL/GenBank/DDBJ databases">
        <title>Isolation and Characterization of Methanofollis Species from Methane Seep Offshore SW Taiwan.</title>
        <authorList>
            <person name="Teng N.-H."/>
            <person name="Lai M.-C."/>
            <person name="Chen S.-C."/>
        </authorList>
    </citation>
    <scope>NUCLEOTIDE SEQUENCE [LARGE SCALE GENOMIC DNA]</scope>
    <source>
        <strain evidence="1 2">FWC-SCC2</strain>
    </source>
</reference>
<keyword evidence="2" id="KW-1185">Reference proteome</keyword>
<proteinExistence type="predicted"/>
<dbReference type="RefSeq" id="WP_130646617.1">
    <property type="nucleotide sequence ID" value="NZ_PGCL01000002.1"/>
</dbReference>
<evidence type="ECO:0000313" key="2">
    <source>
        <dbReference type="Proteomes" id="UP000292580"/>
    </source>
</evidence>
<dbReference type="OrthoDB" id="7902at2157"/>
<protein>
    <submittedName>
        <fullName evidence="1">DUF655 domain-containing protein</fullName>
    </submittedName>
</protein>
<dbReference type="Pfam" id="PF04919">
    <property type="entry name" value="DUF655"/>
    <property type="match status" value="1"/>
</dbReference>
<dbReference type="PANTHER" id="PTHR40734">
    <property type="entry name" value="TRNA-SPECIFIC ADENOSINE DEAMINASE-RELATED"/>
    <property type="match status" value="1"/>
</dbReference>
<dbReference type="AlphaFoldDB" id="A0A483CXU2"/>
<accession>A0A483CXU2</accession>
<dbReference type="Gene3D" id="2.40.50.140">
    <property type="entry name" value="Nucleic acid-binding proteins"/>
    <property type="match status" value="1"/>
</dbReference>
<name>A0A483CXU2_9EURY</name>
<evidence type="ECO:0000313" key="1">
    <source>
        <dbReference type="EMBL" id="TAJ44809.1"/>
    </source>
</evidence>
<dbReference type="Proteomes" id="UP000292580">
    <property type="component" value="Unassembled WGS sequence"/>
</dbReference>
<dbReference type="PANTHER" id="PTHR40734:SF1">
    <property type="entry name" value="DNA-BINDING PROTEIN"/>
    <property type="match status" value="1"/>
</dbReference>